<feature type="region of interest" description="Disordered" evidence="1">
    <location>
        <begin position="117"/>
        <end position="137"/>
    </location>
</feature>
<keyword evidence="2" id="KW-0812">Transmembrane</keyword>
<accession>A0A1G9ET36</accession>
<dbReference type="RefSeq" id="WP_090310927.1">
    <property type="nucleotide sequence ID" value="NZ_FNFE01000007.1"/>
</dbReference>
<feature type="transmembrane region" description="Helical" evidence="2">
    <location>
        <begin position="39"/>
        <end position="63"/>
    </location>
</feature>
<feature type="compositionally biased region" description="Basic and acidic residues" evidence="1">
    <location>
        <begin position="128"/>
        <end position="137"/>
    </location>
</feature>
<reference evidence="4" key="1">
    <citation type="submission" date="2016-10" db="EMBL/GenBank/DDBJ databases">
        <authorList>
            <person name="Varghese N."/>
            <person name="Submissions S."/>
        </authorList>
    </citation>
    <scope>NUCLEOTIDE SEQUENCE [LARGE SCALE GENOMIC DNA]</scope>
    <source>
        <strain evidence="4">B4,CECT 8067,JCM 17497</strain>
    </source>
</reference>
<name>A0A1G9ET36_9EURY</name>
<evidence type="ECO:0008006" key="5">
    <source>
        <dbReference type="Google" id="ProtNLM"/>
    </source>
</evidence>
<proteinExistence type="predicted"/>
<sequence length="137" mass="14452">MARLGTLLLKGAGALLLAFVVLSVIAAVVGIVLSIVATVVAAVVTLAILAVVVLAVVGLASLFRDDGATVDAAYSSERPEQSAKTEAPADRIRSQYVDGTLSEDEFERELDRLLEDDLSHDGSSARGSTDRTRLRDR</sequence>
<evidence type="ECO:0000313" key="4">
    <source>
        <dbReference type="Proteomes" id="UP000198882"/>
    </source>
</evidence>
<dbReference type="OrthoDB" id="386155at2157"/>
<dbReference type="AlphaFoldDB" id="A0A1G9ET36"/>
<organism evidence="3 4">
    <name type="scientific">Natronorubrum texcoconense</name>
    <dbReference type="NCBI Taxonomy" id="1095776"/>
    <lineage>
        <taxon>Archaea</taxon>
        <taxon>Methanobacteriati</taxon>
        <taxon>Methanobacteriota</taxon>
        <taxon>Stenosarchaea group</taxon>
        <taxon>Halobacteria</taxon>
        <taxon>Halobacteriales</taxon>
        <taxon>Natrialbaceae</taxon>
        <taxon>Natronorubrum</taxon>
    </lineage>
</organism>
<protein>
    <recommendedName>
        <fullName evidence="5">Short C-terminal domain-containing protein</fullName>
    </recommendedName>
</protein>
<evidence type="ECO:0000313" key="3">
    <source>
        <dbReference type="EMBL" id="SDK79326.1"/>
    </source>
</evidence>
<keyword evidence="2" id="KW-0472">Membrane</keyword>
<keyword evidence="2" id="KW-1133">Transmembrane helix</keyword>
<evidence type="ECO:0000256" key="1">
    <source>
        <dbReference type="SAM" id="MobiDB-lite"/>
    </source>
</evidence>
<dbReference type="EMBL" id="FNFE01000007">
    <property type="protein sequence ID" value="SDK79326.1"/>
    <property type="molecule type" value="Genomic_DNA"/>
</dbReference>
<evidence type="ECO:0000256" key="2">
    <source>
        <dbReference type="SAM" id="Phobius"/>
    </source>
</evidence>
<feature type="transmembrane region" description="Helical" evidence="2">
    <location>
        <begin position="12"/>
        <end position="33"/>
    </location>
</feature>
<dbReference type="STRING" id="1095776.SAMN04515672_3970"/>
<gene>
    <name evidence="3" type="ORF">SAMN04515672_3970</name>
</gene>
<dbReference type="Proteomes" id="UP000198882">
    <property type="component" value="Unassembled WGS sequence"/>
</dbReference>
<keyword evidence="4" id="KW-1185">Reference proteome</keyword>